<feature type="chain" id="PRO_5042259607" evidence="1">
    <location>
        <begin position="23"/>
        <end position="140"/>
    </location>
</feature>
<evidence type="ECO:0000256" key="1">
    <source>
        <dbReference type="SAM" id="SignalP"/>
    </source>
</evidence>
<dbReference type="PANTHER" id="PTHR35180">
    <property type="entry name" value="PROTEIN CBG06219"/>
    <property type="match status" value="1"/>
</dbReference>
<evidence type="ECO:0000313" key="3">
    <source>
        <dbReference type="Proteomes" id="UP001218188"/>
    </source>
</evidence>
<comment type="caution">
    <text evidence="2">The sequence shown here is derived from an EMBL/GenBank/DDBJ whole genome shotgun (WGS) entry which is preliminary data.</text>
</comment>
<sequence length="140" mass="14530">MSTKIFTPFLFILLVVVHRAASADCAWQGTAPFCDGECPSSYSYRAAVGRGGCDNGDYCATGQKVLCCTASPGNNCQWYGTAPFCSGECPSGKYQVGASDDAGDGSTCGTGCKVFCCDSPKISEIEGISTTSAEEQIVLV</sequence>
<name>A0AAD6WV96_9AGAR</name>
<dbReference type="EMBL" id="JARJCM010000211">
    <property type="protein sequence ID" value="KAJ7022344.1"/>
    <property type="molecule type" value="Genomic_DNA"/>
</dbReference>
<dbReference type="Proteomes" id="UP001218188">
    <property type="component" value="Unassembled WGS sequence"/>
</dbReference>
<dbReference type="AlphaFoldDB" id="A0AAD6WV96"/>
<protein>
    <submittedName>
        <fullName evidence="2">Uncharacterized protein</fullName>
    </submittedName>
</protein>
<keyword evidence="1" id="KW-0732">Signal</keyword>
<gene>
    <name evidence="2" type="ORF">C8F04DRAFT_1138236</name>
</gene>
<keyword evidence="3" id="KW-1185">Reference proteome</keyword>
<organism evidence="2 3">
    <name type="scientific">Mycena alexandri</name>
    <dbReference type="NCBI Taxonomy" id="1745969"/>
    <lineage>
        <taxon>Eukaryota</taxon>
        <taxon>Fungi</taxon>
        <taxon>Dikarya</taxon>
        <taxon>Basidiomycota</taxon>
        <taxon>Agaricomycotina</taxon>
        <taxon>Agaricomycetes</taxon>
        <taxon>Agaricomycetidae</taxon>
        <taxon>Agaricales</taxon>
        <taxon>Marasmiineae</taxon>
        <taxon>Mycenaceae</taxon>
        <taxon>Mycena</taxon>
    </lineage>
</organism>
<proteinExistence type="predicted"/>
<reference evidence="2" key="1">
    <citation type="submission" date="2023-03" db="EMBL/GenBank/DDBJ databases">
        <title>Massive genome expansion in bonnet fungi (Mycena s.s.) driven by repeated elements and novel gene families across ecological guilds.</title>
        <authorList>
            <consortium name="Lawrence Berkeley National Laboratory"/>
            <person name="Harder C.B."/>
            <person name="Miyauchi S."/>
            <person name="Viragh M."/>
            <person name="Kuo A."/>
            <person name="Thoen E."/>
            <person name="Andreopoulos B."/>
            <person name="Lu D."/>
            <person name="Skrede I."/>
            <person name="Drula E."/>
            <person name="Henrissat B."/>
            <person name="Morin E."/>
            <person name="Kohler A."/>
            <person name="Barry K."/>
            <person name="LaButti K."/>
            <person name="Morin E."/>
            <person name="Salamov A."/>
            <person name="Lipzen A."/>
            <person name="Mereny Z."/>
            <person name="Hegedus B."/>
            <person name="Baldrian P."/>
            <person name="Stursova M."/>
            <person name="Weitz H."/>
            <person name="Taylor A."/>
            <person name="Grigoriev I.V."/>
            <person name="Nagy L.G."/>
            <person name="Martin F."/>
            <person name="Kauserud H."/>
        </authorList>
    </citation>
    <scope>NUCLEOTIDE SEQUENCE</scope>
    <source>
        <strain evidence="2">CBHHK200</strain>
    </source>
</reference>
<evidence type="ECO:0000313" key="2">
    <source>
        <dbReference type="EMBL" id="KAJ7022344.1"/>
    </source>
</evidence>
<accession>A0AAD6WV96</accession>
<feature type="signal peptide" evidence="1">
    <location>
        <begin position="1"/>
        <end position="22"/>
    </location>
</feature>
<dbReference type="PANTHER" id="PTHR35180:SF4">
    <property type="entry name" value="PROTEIN CBG06219"/>
    <property type="match status" value="1"/>
</dbReference>